<organism evidence="1 2">
    <name type="scientific">Phlebotomus papatasi</name>
    <name type="common">Sandfly</name>
    <dbReference type="NCBI Taxonomy" id="29031"/>
    <lineage>
        <taxon>Eukaryota</taxon>
        <taxon>Metazoa</taxon>
        <taxon>Ecdysozoa</taxon>
        <taxon>Arthropoda</taxon>
        <taxon>Hexapoda</taxon>
        <taxon>Insecta</taxon>
        <taxon>Pterygota</taxon>
        <taxon>Neoptera</taxon>
        <taxon>Endopterygota</taxon>
        <taxon>Diptera</taxon>
        <taxon>Nematocera</taxon>
        <taxon>Psychodoidea</taxon>
        <taxon>Psychodidae</taxon>
        <taxon>Phlebotomus</taxon>
        <taxon>Phlebotomus</taxon>
    </lineage>
</organism>
<evidence type="ECO:0000313" key="2">
    <source>
        <dbReference type="Proteomes" id="UP000092462"/>
    </source>
</evidence>
<dbReference type="SUPFAM" id="SSF54495">
    <property type="entry name" value="UBC-like"/>
    <property type="match status" value="1"/>
</dbReference>
<evidence type="ECO:0000313" key="1">
    <source>
        <dbReference type="EnsemblMetazoa" id="PPAI009307-PA"/>
    </source>
</evidence>
<protein>
    <submittedName>
        <fullName evidence="1">Uncharacterized protein</fullName>
    </submittedName>
</protein>
<sequence>MKGRRAVQISKQHVIEFYRRILHFMQYVQEQKYLSAGGIIWTTVKTIRHKLVNWGLIVYSAGVRKGTEQSRSFLCGCGAVFINYGDCVDGGTTKAHHQEDTASPARASAWYHCCVPDESNSRYIHVIVTDPEDSRFEGDLFKLELFLSEDCPL</sequence>
<dbReference type="EMBL" id="AJVK01072734">
    <property type="status" value="NOT_ANNOTATED_CDS"/>
    <property type="molecule type" value="Genomic_DNA"/>
</dbReference>
<dbReference type="InterPro" id="IPR016135">
    <property type="entry name" value="UBQ-conjugating_enzyme/RWD"/>
</dbReference>
<dbReference type="VEuPathDB" id="VectorBase:PPAI009307"/>
<dbReference type="EnsemblMetazoa" id="PPAI009307-RA">
    <property type="protein sequence ID" value="PPAI009307-PA"/>
    <property type="gene ID" value="PPAI009307"/>
</dbReference>
<reference evidence="1" key="1">
    <citation type="submission" date="2022-08" db="UniProtKB">
        <authorList>
            <consortium name="EnsemblMetazoa"/>
        </authorList>
    </citation>
    <scope>IDENTIFICATION</scope>
    <source>
        <strain evidence="1">Israel</strain>
    </source>
</reference>
<dbReference type="AlphaFoldDB" id="A0A1B0DLR7"/>
<name>A0A1B0DLR7_PHLPP</name>
<keyword evidence="2" id="KW-1185">Reference proteome</keyword>
<dbReference type="Proteomes" id="UP000092462">
    <property type="component" value="Unassembled WGS sequence"/>
</dbReference>
<proteinExistence type="predicted"/>
<accession>A0A1B0DLR7</accession>